<dbReference type="EMBL" id="WJQU01000002">
    <property type="protein sequence ID" value="KAJ6644054.1"/>
    <property type="molecule type" value="Genomic_DNA"/>
</dbReference>
<reference evidence="2" key="1">
    <citation type="submission" date="2022-07" db="EMBL/GenBank/DDBJ databases">
        <authorList>
            <person name="Trinca V."/>
            <person name="Uliana J.V.C."/>
            <person name="Torres T.T."/>
            <person name="Ward R.J."/>
            <person name="Monesi N."/>
        </authorList>
    </citation>
    <scope>NUCLEOTIDE SEQUENCE</scope>
    <source>
        <strain evidence="2">HSMRA1968</strain>
        <tissue evidence="2">Whole embryos</tissue>
    </source>
</reference>
<gene>
    <name evidence="2" type="ORF">Bhyg_09020</name>
</gene>
<protein>
    <submittedName>
        <fullName evidence="2">Uncharacterized protein</fullName>
    </submittedName>
</protein>
<dbReference type="AlphaFoldDB" id="A0A9Q0S428"/>
<organism evidence="2 3">
    <name type="scientific">Pseudolycoriella hygida</name>
    <dbReference type="NCBI Taxonomy" id="35572"/>
    <lineage>
        <taxon>Eukaryota</taxon>
        <taxon>Metazoa</taxon>
        <taxon>Ecdysozoa</taxon>
        <taxon>Arthropoda</taxon>
        <taxon>Hexapoda</taxon>
        <taxon>Insecta</taxon>
        <taxon>Pterygota</taxon>
        <taxon>Neoptera</taxon>
        <taxon>Endopterygota</taxon>
        <taxon>Diptera</taxon>
        <taxon>Nematocera</taxon>
        <taxon>Sciaroidea</taxon>
        <taxon>Sciaridae</taxon>
        <taxon>Pseudolycoriella</taxon>
    </lineage>
</organism>
<accession>A0A9Q0S428</accession>
<comment type="caution">
    <text evidence="2">The sequence shown here is derived from an EMBL/GenBank/DDBJ whole genome shotgun (WGS) entry which is preliminary data.</text>
</comment>
<name>A0A9Q0S428_9DIPT</name>
<keyword evidence="3" id="KW-1185">Reference proteome</keyword>
<feature type="chain" id="PRO_5040134823" evidence="1">
    <location>
        <begin position="20"/>
        <end position="49"/>
    </location>
</feature>
<proteinExistence type="predicted"/>
<keyword evidence="1" id="KW-0732">Signal</keyword>
<evidence type="ECO:0000256" key="1">
    <source>
        <dbReference type="SAM" id="SignalP"/>
    </source>
</evidence>
<dbReference type="Proteomes" id="UP001151699">
    <property type="component" value="Chromosome B"/>
</dbReference>
<sequence>MKTLLWVLLLISLVALSVAAPQQEIPAEFVKRQLKKAAQDVIDAIKDWF</sequence>
<feature type="signal peptide" evidence="1">
    <location>
        <begin position="1"/>
        <end position="19"/>
    </location>
</feature>
<evidence type="ECO:0000313" key="3">
    <source>
        <dbReference type="Proteomes" id="UP001151699"/>
    </source>
</evidence>
<evidence type="ECO:0000313" key="2">
    <source>
        <dbReference type="EMBL" id="KAJ6644054.1"/>
    </source>
</evidence>